<gene>
    <name evidence="2" type="ORF">BKA16_003751</name>
</gene>
<evidence type="ECO:0000313" key="3">
    <source>
        <dbReference type="Proteomes" id="UP000551501"/>
    </source>
</evidence>
<name>A0A840F6L6_9ACTN</name>
<organism evidence="2 3">
    <name type="scientific">Gordonia humi</name>
    <dbReference type="NCBI Taxonomy" id="686429"/>
    <lineage>
        <taxon>Bacteria</taxon>
        <taxon>Bacillati</taxon>
        <taxon>Actinomycetota</taxon>
        <taxon>Actinomycetes</taxon>
        <taxon>Mycobacteriales</taxon>
        <taxon>Gordoniaceae</taxon>
        <taxon>Gordonia</taxon>
    </lineage>
</organism>
<feature type="transmembrane region" description="Helical" evidence="1">
    <location>
        <begin position="87"/>
        <end position="114"/>
    </location>
</feature>
<reference evidence="2 3" key="1">
    <citation type="submission" date="2020-08" db="EMBL/GenBank/DDBJ databases">
        <title>Sequencing the genomes of 1000 actinobacteria strains.</title>
        <authorList>
            <person name="Klenk H.-P."/>
        </authorList>
    </citation>
    <scope>NUCLEOTIDE SEQUENCE [LARGE SCALE GENOMIC DNA]</scope>
    <source>
        <strain evidence="2 3">DSM 45298</strain>
    </source>
</reference>
<protein>
    <submittedName>
        <fullName evidence="2">Thiosulfate dehydrogenase [quinone] large subunit</fullName>
        <ecNumber evidence="2">1.8.5.2</ecNumber>
    </submittedName>
</protein>
<feature type="transmembrane region" description="Helical" evidence="1">
    <location>
        <begin position="12"/>
        <end position="30"/>
    </location>
</feature>
<evidence type="ECO:0000256" key="1">
    <source>
        <dbReference type="SAM" id="Phobius"/>
    </source>
</evidence>
<accession>A0A840F6L6</accession>
<keyword evidence="1" id="KW-0472">Membrane</keyword>
<evidence type="ECO:0000313" key="2">
    <source>
        <dbReference type="EMBL" id="MBB4137199.1"/>
    </source>
</evidence>
<comment type="caution">
    <text evidence="2">The sequence shown here is derived from an EMBL/GenBank/DDBJ whole genome shotgun (WGS) entry which is preliminary data.</text>
</comment>
<sequence>MTASRSSAAARLGSVLAGVVRVALGAFWIHEGFVKYRAGFGVSDIALVVSGAADNPRVPAYFSWFARSIVHPWDGVFAIATPAVETVLGIALILGILTLPSAVAGIGLLLTYWLADQLIAQYPIMAALAVVVILVPSAAARYSAPRLCRSLRRMRRGRDSRPVGRRDRSCGHRLHWSRGRHPRLRTVLPRDQGGPRTR</sequence>
<dbReference type="EMBL" id="JACIFP010000001">
    <property type="protein sequence ID" value="MBB4137199.1"/>
    <property type="molecule type" value="Genomic_DNA"/>
</dbReference>
<dbReference type="GO" id="GO:0043831">
    <property type="term" value="F:thiosulfate dehydrogenase (quinone) activity"/>
    <property type="evidence" value="ECO:0007669"/>
    <property type="project" value="UniProtKB-EC"/>
</dbReference>
<keyword evidence="1" id="KW-0812">Transmembrane</keyword>
<keyword evidence="2" id="KW-0560">Oxidoreductase</keyword>
<dbReference type="Proteomes" id="UP000551501">
    <property type="component" value="Unassembled WGS sequence"/>
</dbReference>
<dbReference type="AlphaFoldDB" id="A0A840F6L6"/>
<proteinExistence type="predicted"/>
<feature type="transmembrane region" description="Helical" evidence="1">
    <location>
        <begin position="120"/>
        <end position="144"/>
    </location>
</feature>
<keyword evidence="1" id="KW-1133">Transmembrane helix</keyword>
<dbReference type="EC" id="1.8.5.2" evidence="2"/>
<keyword evidence="3" id="KW-1185">Reference proteome</keyword>
<dbReference type="RefSeq" id="WP_183372084.1">
    <property type="nucleotide sequence ID" value="NZ_BAABHL010000126.1"/>
</dbReference>